<dbReference type="AlphaFoldDB" id="A0A975U2A8"/>
<proteinExistence type="predicted"/>
<sequence length="143" mass="15174">MGQSLAEAILATWPGARMVAERPARALGGEVRRWLDKGAAVEALGGGYRLTLPGGRTLTITAEGAATLDDGLRGDLAERVAIATEHLARPPSWASLDPPPQGAWCLVCRGGRFWREREAPRGWRCASCRPPIHLSASGVVTAP</sequence>
<accession>A0A975U2A8</accession>
<evidence type="ECO:0000313" key="3">
    <source>
        <dbReference type="Proteomes" id="UP000694001"/>
    </source>
</evidence>
<evidence type="ECO:0000313" key="1">
    <source>
        <dbReference type="EMBL" id="QXM24334.1"/>
    </source>
</evidence>
<dbReference type="EMBL" id="CP076448">
    <property type="protein sequence ID" value="QXM25688.1"/>
    <property type="molecule type" value="Genomic_DNA"/>
</dbReference>
<reference evidence="1" key="1">
    <citation type="submission" date="2021-06" db="EMBL/GenBank/DDBJ databases">
        <title>Elioraea tepida, sp. nov., a moderately thermophilic aerobic anoxygenic phototrophic bacterium isolated from an alkaline siliceous hot spring mat community in Yellowstone National Park, WY, USA.</title>
        <authorList>
            <person name="Saini M.K."/>
            <person name="Yoshida S."/>
            <person name="Sebastian A."/>
            <person name="Hirose S."/>
            <person name="Hara E."/>
            <person name="Tamaki H."/>
            <person name="Soulier N.T."/>
            <person name="Albert I."/>
            <person name="Hanada S."/>
            <person name="Bryant D.A."/>
            <person name="Tank M."/>
        </authorList>
    </citation>
    <scope>NUCLEOTIDE SEQUENCE</scope>
    <source>
        <strain evidence="1">MS-P2</strain>
    </source>
</reference>
<dbReference type="Proteomes" id="UP000694001">
    <property type="component" value="Chromosome"/>
</dbReference>
<name>A0A975U2A8_9PROT</name>
<dbReference type="KEGG" id="elio:KO353_05640"/>
<protein>
    <submittedName>
        <fullName evidence="1">Uncharacterized protein</fullName>
    </submittedName>
</protein>
<dbReference type="RefSeq" id="WP_218285391.1">
    <property type="nucleotide sequence ID" value="NZ_CP076448.1"/>
</dbReference>
<organism evidence="1 3">
    <name type="scientific">Elioraea tepida</name>
    <dbReference type="NCBI Taxonomy" id="2843330"/>
    <lineage>
        <taxon>Bacteria</taxon>
        <taxon>Pseudomonadati</taxon>
        <taxon>Pseudomonadota</taxon>
        <taxon>Alphaproteobacteria</taxon>
        <taxon>Acetobacterales</taxon>
        <taxon>Elioraeaceae</taxon>
        <taxon>Elioraea</taxon>
    </lineage>
</organism>
<dbReference type="KEGG" id="elio:KO353_13950"/>
<gene>
    <name evidence="2" type="ORF">KO353_05640</name>
    <name evidence="1" type="ORF">KO353_13950</name>
</gene>
<dbReference type="EMBL" id="CP076448">
    <property type="protein sequence ID" value="QXM24334.1"/>
    <property type="molecule type" value="Genomic_DNA"/>
</dbReference>
<evidence type="ECO:0000313" key="2">
    <source>
        <dbReference type="EMBL" id="QXM25688.1"/>
    </source>
</evidence>
<keyword evidence="3" id="KW-1185">Reference proteome</keyword>